<evidence type="ECO:0000259" key="3">
    <source>
        <dbReference type="PROSITE" id="PS51186"/>
    </source>
</evidence>
<dbReference type="CDD" id="cd04301">
    <property type="entry name" value="NAT_SF"/>
    <property type="match status" value="1"/>
</dbReference>
<dbReference type="PROSITE" id="PS51186">
    <property type="entry name" value="GNAT"/>
    <property type="match status" value="1"/>
</dbReference>
<dbReference type="Proteomes" id="UP001596504">
    <property type="component" value="Unassembled WGS sequence"/>
</dbReference>
<evidence type="ECO:0000313" key="4">
    <source>
        <dbReference type="EMBL" id="MFC7341517.1"/>
    </source>
</evidence>
<keyword evidence="5" id="KW-1185">Reference proteome</keyword>
<comment type="caution">
    <text evidence="4">The sequence shown here is derived from an EMBL/GenBank/DDBJ whole genome shotgun (WGS) entry which is preliminary data.</text>
</comment>
<proteinExistence type="predicted"/>
<gene>
    <name evidence="4" type="ORF">ACFQRI_08825</name>
</gene>
<dbReference type="SUPFAM" id="SSF55729">
    <property type="entry name" value="Acyl-CoA N-acyltransferases (Nat)"/>
    <property type="match status" value="1"/>
</dbReference>
<dbReference type="RefSeq" id="WP_380666486.1">
    <property type="nucleotide sequence ID" value="NZ_JBHTCJ010000004.1"/>
</dbReference>
<evidence type="ECO:0000256" key="1">
    <source>
        <dbReference type="ARBA" id="ARBA00022679"/>
    </source>
</evidence>
<dbReference type="GO" id="GO:0016746">
    <property type="term" value="F:acyltransferase activity"/>
    <property type="evidence" value="ECO:0007669"/>
    <property type="project" value="UniProtKB-KW"/>
</dbReference>
<dbReference type="EC" id="2.3.1.-" evidence="4"/>
<organism evidence="4 5">
    <name type="scientific">Saccharopolyspora griseoalba</name>
    <dbReference type="NCBI Taxonomy" id="1431848"/>
    <lineage>
        <taxon>Bacteria</taxon>
        <taxon>Bacillati</taxon>
        <taxon>Actinomycetota</taxon>
        <taxon>Actinomycetes</taxon>
        <taxon>Pseudonocardiales</taxon>
        <taxon>Pseudonocardiaceae</taxon>
        <taxon>Saccharopolyspora</taxon>
    </lineage>
</organism>
<evidence type="ECO:0000313" key="5">
    <source>
        <dbReference type="Proteomes" id="UP001596504"/>
    </source>
</evidence>
<dbReference type="Gene3D" id="3.40.630.30">
    <property type="match status" value="1"/>
</dbReference>
<accession>A0ABW2LGA0</accession>
<sequence length="160" mass="18065">MLEPACPADVRPLHRLRRQLENWLHGRGIDQWRPGEVPEQEIAEQVARGDWHVLRRGGTIDAALRHLRTDPQIWGEDPAPAAYVHGLMVDRAAAGRGLGDTLLRWAAERGRAGGAELLRLDCAESNTALRAYYRARGFTEVGRKDFEHGWFSATLLEKRL</sequence>
<dbReference type="InterPro" id="IPR000182">
    <property type="entry name" value="GNAT_dom"/>
</dbReference>
<dbReference type="PANTHER" id="PTHR43877">
    <property type="entry name" value="AMINOALKYLPHOSPHONATE N-ACETYLTRANSFERASE-RELATED-RELATED"/>
    <property type="match status" value="1"/>
</dbReference>
<name>A0ABW2LGA0_9PSEU</name>
<feature type="domain" description="N-acetyltransferase" evidence="3">
    <location>
        <begin position="8"/>
        <end position="160"/>
    </location>
</feature>
<keyword evidence="2 4" id="KW-0012">Acyltransferase</keyword>
<dbReference type="InterPro" id="IPR050832">
    <property type="entry name" value="Bact_Acetyltransf"/>
</dbReference>
<protein>
    <submittedName>
        <fullName evidence="4">GNAT family N-acetyltransferase</fullName>
        <ecNumber evidence="4">2.3.1.-</ecNumber>
    </submittedName>
</protein>
<dbReference type="Pfam" id="PF00583">
    <property type="entry name" value="Acetyltransf_1"/>
    <property type="match status" value="1"/>
</dbReference>
<keyword evidence="1 4" id="KW-0808">Transferase</keyword>
<dbReference type="InterPro" id="IPR016181">
    <property type="entry name" value="Acyl_CoA_acyltransferase"/>
</dbReference>
<evidence type="ECO:0000256" key="2">
    <source>
        <dbReference type="ARBA" id="ARBA00023315"/>
    </source>
</evidence>
<reference evidence="5" key="1">
    <citation type="journal article" date="2019" name="Int. J. Syst. Evol. Microbiol.">
        <title>The Global Catalogue of Microorganisms (GCM) 10K type strain sequencing project: providing services to taxonomists for standard genome sequencing and annotation.</title>
        <authorList>
            <consortium name="The Broad Institute Genomics Platform"/>
            <consortium name="The Broad Institute Genome Sequencing Center for Infectious Disease"/>
            <person name="Wu L."/>
            <person name="Ma J."/>
        </authorList>
    </citation>
    <scope>NUCLEOTIDE SEQUENCE [LARGE SCALE GENOMIC DNA]</scope>
    <source>
        <strain evidence="5">WLHS5</strain>
    </source>
</reference>
<dbReference type="EMBL" id="JBHTCJ010000004">
    <property type="protein sequence ID" value="MFC7341517.1"/>
    <property type="molecule type" value="Genomic_DNA"/>
</dbReference>